<reference evidence="2" key="1">
    <citation type="submission" date="2018-01" db="EMBL/GenBank/DDBJ databases">
        <authorList>
            <person name="Regsiter A."/>
            <person name="William W."/>
        </authorList>
    </citation>
    <scope>NUCLEOTIDE SEQUENCE</scope>
    <source>
        <strain evidence="2">TRIP AH-1</strain>
    </source>
</reference>
<dbReference type="InterPro" id="IPR035069">
    <property type="entry name" value="TTHA1013/TTHA0281-like"/>
</dbReference>
<dbReference type="Gene3D" id="3.30.160.250">
    <property type="match status" value="1"/>
</dbReference>
<sequence length="113" mass="12839">MEYTVRIFLDPEGDDDYTAEVEELKGCFAFGETPEKALKGVKTAIRLWIEAEKKHGKPIPKPRSKNITDPKKRFNVIFPESLLKGLDEYRGKHGMKRSELLAAAVEQFISSGR</sequence>
<dbReference type="GO" id="GO:0006355">
    <property type="term" value="P:regulation of DNA-templated transcription"/>
    <property type="evidence" value="ECO:0007669"/>
    <property type="project" value="InterPro"/>
</dbReference>
<dbReference type="EMBL" id="OJIN01000117">
    <property type="protein sequence ID" value="SPD74104.1"/>
    <property type="molecule type" value="Genomic_DNA"/>
</dbReference>
<dbReference type="SUPFAM" id="SSF143100">
    <property type="entry name" value="TTHA1013/TTHA0281-like"/>
    <property type="match status" value="1"/>
</dbReference>
<feature type="domain" description="HicB-like antitoxin of toxin-antitoxin system" evidence="1">
    <location>
        <begin position="7"/>
        <end position="64"/>
    </location>
</feature>
<dbReference type="CDD" id="cd22231">
    <property type="entry name" value="RHH_NikR_HicB-like"/>
    <property type="match status" value="1"/>
</dbReference>
<dbReference type="SUPFAM" id="SSF47598">
    <property type="entry name" value="Ribbon-helix-helix"/>
    <property type="match status" value="1"/>
</dbReference>
<dbReference type="Pfam" id="PF15919">
    <property type="entry name" value="HicB_lk_antitox"/>
    <property type="match status" value="1"/>
</dbReference>
<accession>A0A445MX41</accession>
<dbReference type="AlphaFoldDB" id="A0A445MX41"/>
<dbReference type="InterPro" id="IPR031807">
    <property type="entry name" value="HicB-like"/>
</dbReference>
<organism evidence="2">
    <name type="scientific">uncultured Desulfobacterium sp</name>
    <dbReference type="NCBI Taxonomy" id="201089"/>
    <lineage>
        <taxon>Bacteria</taxon>
        <taxon>Pseudomonadati</taxon>
        <taxon>Thermodesulfobacteriota</taxon>
        <taxon>Desulfobacteria</taxon>
        <taxon>Desulfobacterales</taxon>
        <taxon>Desulfobacteriaceae</taxon>
        <taxon>Desulfobacterium</taxon>
        <taxon>environmental samples</taxon>
    </lineage>
</organism>
<protein>
    <recommendedName>
        <fullName evidence="1">HicB-like antitoxin of toxin-antitoxin system domain-containing protein</fullName>
    </recommendedName>
</protein>
<gene>
    <name evidence="2" type="ORF">PITCH_A2030248</name>
</gene>
<evidence type="ECO:0000259" key="1">
    <source>
        <dbReference type="Pfam" id="PF15919"/>
    </source>
</evidence>
<evidence type="ECO:0000313" key="2">
    <source>
        <dbReference type="EMBL" id="SPD74104.1"/>
    </source>
</evidence>
<dbReference type="InterPro" id="IPR010985">
    <property type="entry name" value="Ribbon_hlx_hlx"/>
</dbReference>
<proteinExistence type="predicted"/>
<name>A0A445MX41_9BACT</name>